<evidence type="ECO:0000313" key="2">
    <source>
        <dbReference type="EMBL" id="KAF7307335.1"/>
    </source>
</evidence>
<feature type="region of interest" description="Disordered" evidence="1">
    <location>
        <begin position="551"/>
        <end position="570"/>
    </location>
</feature>
<feature type="region of interest" description="Disordered" evidence="1">
    <location>
        <begin position="132"/>
        <end position="156"/>
    </location>
</feature>
<comment type="caution">
    <text evidence="2">The sequence shown here is derived from an EMBL/GenBank/DDBJ whole genome shotgun (WGS) entry which is preliminary data.</text>
</comment>
<name>A0A8H6SY70_9AGAR</name>
<dbReference type="OrthoDB" id="3270558at2759"/>
<sequence>MNISRGRDRNVALSATARKASEERAIRARRYSRSPSPTFSTDRKTLSRSPSPSPTSSASLSPRSNSPTPPLTLSDQLHIAYAADDLHLAKVLLLRLQGIEITSDSDPRIAAVTDEDFDAHFVPYRLDETVSIPVAPSKPAPQQRRQPSEDTRRRENLKDKERLWDMEMRRFAEERLRLESLKRMQLDQQREHDRLRSIKQKEAAAAVVDLRRRRMKPARTLNFALVPAVPPPPPRFTYDFPFTPRAARPPPAPRLPPVNRPELLDETRQPNRVSFQDVLACMQGDLFPLIPGEHIVPQSTDHVKARRQLALLETLLDSGITITPPDDKGKARAVPIRCTEAIRAPPLPSPSTSTTSSSLSRAGSWLSFGSSSRSSTSTVASSWISVESAVPVIKSPSRRLSLNYSGSGVGSWLPGARRTASPESQLSQVHVHALDCRCRDSARSPASKHPLMDPSLTSSRQGHSTRSDEIKSSLANTLGRLTALAKTMQTARKSMIWEWAILPPPVKEKPRLSKPTSLPSTVSSAASASPLPIRPIGLRVSSADVRNFVSTSPSRITENEESEESAFTNSDDELIPSATLSQLVPRSPRWVPTPPARTELPAKLPYDRVFSPPAPLPRSPWATLVAASAAARVRAGDADVDVWAEKPPPDITELLLDTWEYQPLLRDRAVPNSAFLRIKALNNYAADVIWGHASSVGVSVTAMLPHDSKMAQGSNGCTGARYTVRGRQSA</sequence>
<proteinExistence type="predicted"/>
<dbReference type="Proteomes" id="UP000636479">
    <property type="component" value="Unassembled WGS sequence"/>
</dbReference>
<feature type="compositionally biased region" description="Basic and acidic residues" evidence="1">
    <location>
        <begin position="1"/>
        <end position="10"/>
    </location>
</feature>
<feature type="region of interest" description="Disordered" evidence="1">
    <location>
        <begin position="1"/>
        <end position="71"/>
    </location>
</feature>
<dbReference type="RefSeq" id="XP_037222354.1">
    <property type="nucleotide sequence ID" value="XM_037362062.1"/>
</dbReference>
<feature type="compositionally biased region" description="Acidic residues" evidence="1">
    <location>
        <begin position="559"/>
        <end position="570"/>
    </location>
</feature>
<feature type="compositionally biased region" description="Polar residues" evidence="1">
    <location>
        <begin position="455"/>
        <end position="464"/>
    </location>
</feature>
<feature type="compositionally biased region" description="Low complexity" evidence="1">
    <location>
        <begin position="47"/>
        <end position="66"/>
    </location>
</feature>
<dbReference type="AlphaFoldDB" id="A0A8H6SY70"/>
<gene>
    <name evidence="2" type="ORF">MIND_00527500</name>
</gene>
<accession>A0A8H6SY70</accession>
<feature type="compositionally biased region" description="Basic and acidic residues" evidence="1">
    <location>
        <begin position="146"/>
        <end position="156"/>
    </location>
</feature>
<organism evidence="2 3">
    <name type="scientific">Mycena indigotica</name>
    <dbReference type="NCBI Taxonomy" id="2126181"/>
    <lineage>
        <taxon>Eukaryota</taxon>
        <taxon>Fungi</taxon>
        <taxon>Dikarya</taxon>
        <taxon>Basidiomycota</taxon>
        <taxon>Agaricomycotina</taxon>
        <taxon>Agaricomycetes</taxon>
        <taxon>Agaricomycetidae</taxon>
        <taxon>Agaricales</taxon>
        <taxon>Marasmiineae</taxon>
        <taxon>Mycenaceae</taxon>
        <taxon>Mycena</taxon>
    </lineage>
</organism>
<evidence type="ECO:0000313" key="3">
    <source>
        <dbReference type="Proteomes" id="UP000636479"/>
    </source>
</evidence>
<evidence type="ECO:0000256" key="1">
    <source>
        <dbReference type="SAM" id="MobiDB-lite"/>
    </source>
</evidence>
<protein>
    <submittedName>
        <fullName evidence="2">Uncharacterized protein</fullName>
    </submittedName>
</protein>
<dbReference type="EMBL" id="JACAZF010000004">
    <property type="protein sequence ID" value="KAF7307335.1"/>
    <property type="molecule type" value="Genomic_DNA"/>
</dbReference>
<feature type="region of interest" description="Disordered" evidence="1">
    <location>
        <begin position="441"/>
        <end position="469"/>
    </location>
</feature>
<keyword evidence="3" id="KW-1185">Reference proteome</keyword>
<dbReference type="GeneID" id="59344578"/>
<reference evidence="2" key="1">
    <citation type="submission" date="2020-05" db="EMBL/GenBank/DDBJ databases">
        <title>Mycena genomes resolve the evolution of fungal bioluminescence.</title>
        <authorList>
            <person name="Tsai I.J."/>
        </authorList>
    </citation>
    <scope>NUCLEOTIDE SEQUENCE</scope>
    <source>
        <strain evidence="2">171206Taipei</strain>
    </source>
</reference>